<dbReference type="Proteomes" id="UP000548504">
    <property type="component" value="Unassembled WGS sequence"/>
</dbReference>
<keyword evidence="1" id="KW-0238">DNA-binding</keyword>
<comment type="caution">
    <text evidence="1">The sequence shown here is derived from an EMBL/GenBank/DDBJ whole genome shotgun (WGS) entry which is preliminary data.</text>
</comment>
<sequence>MANCIPLDPKLPANFDITPNDKRSKNQLDTWWDHPYCITHDGAFLVYCLNGGAWDRPTLFGKADTYDEACELAEKKQAEWVKTRAQPTFLYSTEPPFILIRQPQRPDHQQVVIAEFSTVEEMSLFNLKQEGNDFVEIAPTLNHKQMNLHQLAWYSNELELSISKLGNEANALRELREVVIKRIREVQNG</sequence>
<dbReference type="AlphaFoldDB" id="A0A7X1BTE9"/>
<dbReference type="EMBL" id="JACLAG010000010">
    <property type="protein sequence ID" value="MBC2622761.1"/>
    <property type="molecule type" value="Genomic_DNA"/>
</dbReference>
<accession>A0A7X1BTE9</accession>
<proteinExistence type="predicted"/>
<name>A0A7X1BTE9_9ENTR</name>
<evidence type="ECO:0000313" key="2">
    <source>
        <dbReference type="Proteomes" id="UP000548504"/>
    </source>
</evidence>
<gene>
    <name evidence="1" type="ORF">H7I73_24280</name>
</gene>
<reference evidence="1 2" key="1">
    <citation type="submission" date="2020-08" db="EMBL/GenBank/DDBJ databases">
        <title>Emergence and comparative genomics analysis of Citrobacter in Fennec fox imported from North Africa to China.</title>
        <authorList>
            <person name="Zheng B."/>
        </authorList>
    </citation>
    <scope>NUCLEOTIDE SEQUENCE [LARGE SCALE GENOMIC DNA]</scope>
    <source>
        <strain evidence="1 2">FF141</strain>
    </source>
</reference>
<dbReference type="RefSeq" id="WP_185656618.1">
    <property type="nucleotide sequence ID" value="NZ_JACLAG010000010.1"/>
</dbReference>
<organism evidence="1 2">
    <name type="scientific">Citrobacter cronae</name>
    <dbReference type="NCBI Taxonomy" id="1748967"/>
    <lineage>
        <taxon>Bacteria</taxon>
        <taxon>Pseudomonadati</taxon>
        <taxon>Pseudomonadota</taxon>
        <taxon>Gammaproteobacteria</taxon>
        <taxon>Enterobacterales</taxon>
        <taxon>Enterobacteriaceae</taxon>
        <taxon>Citrobacter</taxon>
        <taxon>Citrobacter freundii complex</taxon>
    </lineage>
</organism>
<dbReference type="GO" id="GO:0003677">
    <property type="term" value="F:DNA binding"/>
    <property type="evidence" value="ECO:0007669"/>
    <property type="project" value="UniProtKB-KW"/>
</dbReference>
<protein>
    <submittedName>
        <fullName evidence="1">DNA-binding protein</fullName>
    </submittedName>
</protein>
<evidence type="ECO:0000313" key="1">
    <source>
        <dbReference type="EMBL" id="MBC2622761.1"/>
    </source>
</evidence>